<comment type="caution">
    <text evidence="9">The sequence shown here is derived from an EMBL/GenBank/DDBJ whole genome shotgun (WGS) entry which is preliminary data.</text>
</comment>
<dbReference type="InterPro" id="IPR051555">
    <property type="entry name" value="FDH_Electron_Transfer_Unit"/>
</dbReference>
<keyword evidence="6" id="KW-0411">Iron-sulfur</keyword>
<keyword evidence="4" id="KW-0677">Repeat</keyword>
<evidence type="ECO:0000313" key="10">
    <source>
        <dbReference type="Proteomes" id="UP001594351"/>
    </source>
</evidence>
<reference evidence="9 10" key="1">
    <citation type="submission" date="2024-09" db="EMBL/GenBank/DDBJ databases">
        <title>Laminarin stimulates single cell rates of sulfate reduction while oxygen inhibits transcriptomic activity in coastal marine sediment.</title>
        <authorList>
            <person name="Lindsay M."/>
            <person name="Orcutt B."/>
            <person name="Emerson D."/>
            <person name="Stepanauskas R."/>
            <person name="D'Angelo T."/>
        </authorList>
    </citation>
    <scope>NUCLEOTIDE SEQUENCE [LARGE SCALE GENOMIC DNA]</scope>
    <source>
        <strain evidence="9">SAG AM-311-K15</strain>
    </source>
</reference>
<evidence type="ECO:0000256" key="4">
    <source>
        <dbReference type="ARBA" id="ARBA00022737"/>
    </source>
</evidence>
<keyword evidence="10" id="KW-1185">Reference proteome</keyword>
<comment type="subcellular location">
    <subcellularLocation>
        <location evidence="1">Cell envelope</location>
    </subcellularLocation>
</comment>
<feature type="transmembrane region" description="Helical" evidence="7">
    <location>
        <begin position="253"/>
        <end position="275"/>
    </location>
</feature>
<keyword evidence="7" id="KW-1133">Transmembrane helix</keyword>
<dbReference type="InterPro" id="IPR017896">
    <property type="entry name" value="4Fe4S_Fe-S-bd"/>
</dbReference>
<accession>A0ABV6Z208</accession>
<keyword evidence="5" id="KW-0408">Iron</keyword>
<evidence type="ECO:0000313" key="9">
    <source>
        <dbReference type="EMBL" id="MFC1852486.1"/>
    </source>
</evidence>
<evidence type="ECO:0000259" key="8">
    <source>
        <dbReference type="PROSITE" id="PS51379"/>
    </source>
</evidence>
<dbReference type="Pfam" id="PF13247">
    <property type="entry name" value="Fer4_11"/>
    <property type="match status" value="1"/>
</dbReference>
<dbReference type="CDD" id="cd10561">
    <property type="entry name" value="HybA_like"/>
    <property type="match status" value="1"/>
</dbReference>
<keyword evidence="3" id="KW-0479">Metal-binding</keyword>
<dbReference type="PROSITE" id="PS51379">
    <property type="entry name" value="4FE4S_FER_2"/>
    <property type="match status" value="2"/>
</dbReference>
<feature type="domain" description="4Fe-4S ferredoxin-type" evidence="8">
    <location>
        <begin position="35"/>
        <end position="65"/>
    </location>
</feature>
<evidence type="ECO:0000256" key="6">
    <source>
        <dbReference type="ARBA" id="ARBA00023014"/>
    </source>
</evidence>
<name>A0ABV6Z208_UNCC1</name>
<evidence type="ECO:0000256" key="7">
    <source>
        <dbReference type="SAM" id="Phobius"/>
    </source>
</evidence>
<dbReference type="SUPFAM" id="SSF54862">
    <property type="entry name" value="4Fe-4S ferredoxins"/>
    <property type="match status" value="1"/>
</dbReference>
<dbReference type="PANTHER" id="PTHR43545:SF4">
    <property type="entry name" value="IRON-SULFUR PROTEIN"/>
    <property type="match status" value="1"/>
</dbReference>
<evidence type="ECO:0000256" key="3">
    <source>
        <dbReference type="ARBA" id="ARBA00022723"/>
    </source>
</evidence>
<keyword evidence="2" id="KW-0004">4Fe-4S</keyword>
<dbReference type="EMBL" id="JBHPBY010000319">
    <property type="protein sequence ID" value="MFC1852486.1"/>
    <property type="molecule type" value="Genomic_DNA"/>
</dbReference>
<evidence type="ECO:0000256" key="1">
    <source>
        <dbReference type="ARBA" id="ARBA00004196"/>
    </source>
</evidence>
<gene>
    <name evidence="9" type="ORF">ACFL27_19995</name>
</gene>
<evidence type="ECO:0000256" key="2">
    <source>
        <dbReference type="ARBA" id="ARBA00022485"/>
    </source>
</evidence>
<protein>
    <submittedName>
        <fullName evidence="9">4Fe-4S dicluster domain-containing protein</fullName>
    </submittedName>
</protein>
<dbReference type="PROSITE" id="PS00198">
    <property type="entry name" value="4FE4S_FER_1"/>
    <property type="match status" value="1"/>
</dbReference>
<feature type="domain" description="4Fe-4S ferredoxin-type" evidence="8">
    <location>
        <begin position="124"/>
        <end position="153"/>
    </location>
</feature>
<keyword evidence="7" id="KW-0812">Transmembrane</keyword>
<dbReference type="Proteomes" id="UP001594351">
    <property type="component" value="Unassembled WGS sequence"/>
</dbReference>
<proteinExistence type="predicted"/>
<sequence length="288" mass="32742">MMDRRHFLKLASAATASVISTKGYASEPTGEIEFVGVLTDVTRCIGCRACEKACAHANNLPEPPEVIEKEYESGRRTSVDQWTVVNRYHTPKGHVFVKKQCMHCWQPACASACLTNAMYKTKEGPVIWRESKCMGCRYCMVACPFMIPRFEYHSPIPRIRKCIMCWPRLEKGKKPACVEVCPTGTLSFDQKRQLMENGRSRIYANPKTYIPKIYGEFEVGGTGWLYLSHVDFDKIDYRTDLGTTPYPEYTKGFLFSVPVILILWPSMMLALHFLISRENSMNEGGSTS</sequence>
<keyword evidence="7" id="KW-0472">Membrane</keyword>
<dbReference type="InterPro" id="IPR017900">
    <property type="entry name" value="4Fe4S_Fe_S_CS"/>
</dbReference>
<evidence type="ECO:0000256" key="5">
    <source>
        <dbReference type="ARBA" id="ARBA00023004"/>
    </source>
</evidence>
<dbReference type="Gene3D" id="3.30.70.20">
    <property type="match status" value="2"/>
</dbReference>
<organism evidence="9 10">
    <name type="scientific">candidate division CSSED10-310 bacterium</name>
    <dbReference type="NCBI Taxonomy" id="2855610"/>
    <lineage>
        <taxon>Bacteria</taxon>
        <taxon>Bacteria division CSSED10-310</taxon>
    </lineage>
</organism>
<dbReference type="PANTHER" id="PTHR43545">
    <property type="entry name" value="FORMATE DEHYDROGENASE, NITRATE-INDUCIBLE, IRON-SULFUR SUBUNIT"/>
    <property type="match status" value="1"/>
</dbReference>